<gene>
    <name evidence="1" type="ORF">ACFSXZ_27855</name>
</gene>
<keyword evidence="2" id="KW-1185">Reference proteome</keyword>
<protein>
    <recommendedName>
        <fullName evidence="3">PRC-barrel domain-containing protein</fullName>
    </recommendedName>
</protein>
<comment type="caution">
    <text evidence="1">The sequence shown here is derived from an EMBL/GenBank/DDBJ whole genome shotgun (WGS) entry which is preliminary data.</text>
</comment>
<sequence>MTVVSMLGAESLRRRARHVRARRVVRGALVSLSGLLGRPVYNQADAEIGRLVDVVCRWAGEPYPPVTGLVVKIGRRRAYVPAAVVERIEPAGVRLRSARLDLRDFQRRDGEVRLGHDVLDHQLVDTDGIRVIRASDLYLSEMDTELRLVGTEVGLRVLARRIGPARWRTQPAPDKVIDWSAIQALDVSGPEGVAPRQVRLRTPNTALTALRPADLADLLAELGR</sequence>
<accession>A0ABW5FYK8</accession>
<evidence type="ECO:0000313" key="1">
    <source>
        <dbReference type="EMBL" id="MFD2420150.1"/>
    </source>
</evidence>
<proteinExistence type="predicted"/>
<dbReference type="EMBL" id="JBHUKR010000017">
    <property type="protein sequence ID" value="MFD2420150.1"/>
    <property type="molecule type" value="Genomic_DNA"/>
</dbReference>
<evidence type="ECO:0008006" key="3">
    <source>
        <dbReference type="Google" id="ProtNLM"/>
    </source>
</evidence>
<dbReference type="Proteomes" id="UP001597417">
    <property type="component" value="Unassembled WGS sequence"/>
</dbReference>
<dbReference type="RefSeq" id="WP_378268178.1">
    <property type="nucleotide sequence ID" value="NZ_JBHUKR010000017.1"/>
</dbReference>
<organism evidence="1 2">
    <name type="scientific">Amycolatopsis pigmentata</name>
    <dbReference type="NCBI Taxonomy" id="450801"/>
    <lineage>
        <taxon>Bacteria</taxon>
        <taxon>Bacillati</taxon>
        <taxon>Actinomycetota</taxon>
        <taxon>Actinomycetes</taxon>
        <taxon>Pseudonocardiales</taxon>
        <taxon>Pseudonocardiaceae</taxon>
        <taxon>Amycolatopsis</taxon>
    </lineage>
</organism>
<reference evidence="2" key="1">
    <citation type="journal article" date="2019" name="Int. J. Syst. Evol. Microbiol.">
        <title>The Global Catalogue of Microorganisms (GCM) 10K type strain sequencing project: providing services to taxonomists for standard genome sequencing and annotation.</title>
        <authorList>
            <consortium name="The Broad Institute Genomics Platform"/>
            <consortium name="The Broad Institute Genome Sequencing Center for Infectious Disease"/>
            <person name="Wu L."/>
            <person name="Ma J."/>
        </authorList>
    </citation>
    <scope>NUCLEOTIDE SEQUENCE [LARGE SCALE GENOMIC DNA]</scope>
    <source>
        <strain evidence="2">CGMCC 4.7645</strain>
    </source>
</reference>
<name>A0ABW5FYK8_9PSEU</name>
<evidence type="ECO:0000313" key="2">
    <source>
        <dbReference type="Proteomes" id="UP001597417"/>
    </source>
</evidence>